<name>A0ABR8W6N5_9MICO</name>
<proteinExistence type="predicted"/>
<gene>
    <name evidence="1" type="ORF">H9633_10180</name>
</gene>
<organism evidence="1 2">
    <name type="scientific">Microbacterium commune</name>
    <dbReference type="NCBI Taxonomy" id="2762219"/>
    <lineage>
        <taxon>Bacteria</taxon>
        <taxon>Bacillati</taxon>
        <taxon>Actinomycetota</taxon>
        <taxon>Actinomycetes</taxon>
        <taxon>Micrococcales</taxon>
        <taxon>Microbacteriaceae</taxon>
        <taxon>Microbacterium</taxon>
    </lineage>
</organism>
<protein>
    <submittedName>
        <fullName evidence="1">Uncharacterized protein</fullName>
    </submittedName>
</protein>
<dbReference type="RefSeq" id="WP_191713082.1">
    <property type="nucleotide sequence ID" value="NZ_JACSPX010000002.1"/>
</dbReference>
<evidence type="ECO:0000313" key="2">
    <source>
        <dbReference type="Proteomes" id="UP000611521"/>
    </source>
</evidence>
<sequence length="153" mass="16877">MDESLSDVIARLLAESDDRALSLERTYTALRDMDLLSKTRVHRYMCKRGCQVAQAHKVGGIVMLVVRDYKYSAGMNSAESVPEARRKNTLDGDRHWPSHVYDMTEMATWGDDAAAHVVCRHFRGALTGSRVLADADGVIPGRDGKPSTLGTPT</sequence>
<keyword evidence="2" id="KW-1185">Reference proteome</keyword>
<dbReference type="Proteomes" id="UP000611521">
    <property type="component" value="Unassembled WGS sequence"/>
</dbReference>
<comment type="caution">
    <text evidence="1">The sequence shown here is derived from an EMBL/GenBank/DDBJ whole genome shotgun (WGS) entry which is preliminary data.</text>
</comment>
<accession>A0ABR8W6N5</accession>
<evidence type="ECO:0000313" key="1">
    <source>
        <dbReference type="EMBL" id="MBD8012664.1"/>
    </source>
</evidence>
<reference evidence="1 2" key="1">
    <citation type="submission" date="2020-08" db="EMBL/GenBank/DDBJ databases">
        <title>A Genomic Blueprint of the Chicken Gut Microbiome.</title>
        <authorList>
            <person name="Gilroy R."/>
            <person name="Ravi A."/>
            <person name="Getino M."/>
            <person name="Pursley I."/>
            <person name="Horton D.L."/>
            <person name="Alikhan N.-F."/>
            <person name="Baker D."/>
            <person name="Gharbi K."/>
            <person name="Hall N."/>
            <person name="Watson M."/>
            <person name="Adriaenssens E.M."/>
            <person name="Foster-Nyarko E."/>
            <person name="Jarju S."/>
            <person name="Secka A."/>
            <person name="Antonio M."/>
            <person name="Oren A."/>
            <person name="Chaudhuri R."/>
            <person name="La Ragione R.M."/>
            <person name="Hildebrand F."/>
            <person name="Pallen M.J."/>
        </authorList>
    </citation>
    <scope>NUCLEOTIDE SEQUENCE [LARGE SCALE GENOMIC DNA]</scope>
    <source>
        <strain evidence="1 2">Re1</strain>
    </source>
</reference>
<dbReference type="EMBL" id="JACSPX010000002">
    <property type="protein sequence ID" value="MBD8012664.1"/>
    <property type="molecule type" value="Genomic_DNA"/>
</dbReference>